<evidence type="ECO:0000313" key="3">
    <source>
        <dbReference type="Proteomes" id="UP000321150"/>
    </source>
</evidence>
<dbReference type="InterPro" id="IPR025248">
    <property type="entry name" value="DUF4007"/>
</dbReference>
<name>A0A511Y7C9_9FLAO</name>
<evidence type="ECO:0000259" key="1">
    <source>
        <dbReference type="Pfam" id="PF13182"/>
    </source>
</evidence>
<sequence length="303" mass="34966">MTLTNSEILKFTFSGHDSFQCRQLWLKKGYDFVQEEQSFNNEDAVVKLGVGKNMVSAIRYWMKAFNIIDNKDKLTKFGIKIFDTENGYDPFLEDEASLWLLHYQLVKTGLASIYTIIFNEFRKEKLFFTKETFLNYLKRFQEVNPELSFNENTVAKDFTVFLNMYKNDENNNDVEDSFSGILSEIGLLKTIYSTIEDEKGKKIKIEQFQIENNERDGLPDAVVLFSILDNPIFGNSISLNSLEFDTNSPGSIFALNRSGLVNKISDIVSDNKNITFTDHAGIKELQFKNKPDAYSVLDKYYGK</sequence>
<evidence type="ECO:0000313" key="2">
    <source>
        <dbReference type="EMBL" id="GEN71113.1"/>
    </source>
</evidence>
<feature type="domain" description="DUF4007" evidence="1">
    <location>
        <begin position="13"/>
        <end position="301"/>
    </location>
</feature>
<gene>
    <name evidence="2" type="ORF">CLA01_11850</name>
</gene>
<protein>
    <recommendedName>
        <fullName evidence="1">DUF4007 domain-containing protein</fullName>
    </recommendedName>
</protein>
<reference evidence="2 3" key="1">
    <citation type="submission" date="2019-07" db="EMBL/GenBank/DDBJ databases">
        <title>Whole genome shotgun sequence of Chryseobacterium lathyri NBRC 105250.</title>
        <authorList>
            <person name="Hosoyama A."/>
            <person name="Uohara A."/>
            <person name="Ohji S."/>
            <person name="Ichikawa N."/>
        </authorList>
    </citation>
    <scope>NUCLEOTIDE SEQUENCE [LARGE SCALE GENOMIC DNA]</scope>
    <source>
        <strain evidence="2 3">NBRC 105250</strain>
    </source>
</reference>
<organism evidence="2 3">
    <name type="scientific">Chryseobacterium lathyri</name>
    <dbReference type="NCBI Taxonomy" id="395933"/>
    <lineage>
        <taxon>Bacteria</taxon>
        <taxon>Pseudomonadati</taxon>
        <taxon>Bacteroidota</taxon>
        <taxon>Flavobacteriia</taxon>
        <taxon>Flavobacteriales</taxon>
        <taxon>Weeksellaceae</taxon>
        <taxon>Chryseobacterium group</taxon>
        <taxon>Chryseobacterium</taxon>
    </lineage>
</organism>
<accession>A0A511Y7C9</accession>
<dbReference type="EMBL" id="BJYI01000003">
    <property type="protein sequence ID" value="GEN71113.1"/>
    <property type="molecule type" value="Genomic_DNA"/>
</dbReference>
<dbReference type="RefSeq" id="WP_111959894.1">
    <property type="nucleotide sequence ID" value="NZ_BJYI01000003.1"/>
</dbReference>
<dbReference type="Proteomes" id="UP000321150">
    <property type="component" value="Unassembled WGS sequence"/>
</dbReference>
<dbReference type="AlphaFoldDB" id="A0A511Y7C9"/>
<dbReference type="Pfam" id="PF13182">
    <property type="entry name" value="DUF4007"/>
    <property type="match status" value="1"/>
</dbReference>
<dbReference type="OrthoDB" id="747541at2"/>
<comment type="caution">
    <text evidence="2">The sequence shown here is derived from an EMBL/GenBank/DDBJ whole genome shotgun (WGS) entry which is preliminary data.</text>
</comment>
<proteinExistence type="predicted"/>